<proteinExistence type="predicted"/>
<accession>A0ABQ5K9R6</accession>
<evidence type="ECO:0000313" key="2">
    <source>
        <dbReference type="EMBL" id="GKT29306.1"/>
    </source>
</evidence>
<feature type="region of interest" description="Disordered" evidence="1">
    <location>
        <begin position="60"/>
        <end position="103"/>
    </location>
</feature>
<evidence type="ECO:0000313" key="3">
    <source>
        <dbReference type="Proteomes" id="UP001057375"/>
    </source>
</evidence>
<evidence type="ECO:0000256" key="1">
    <source>
        <dbReference type="SAM" id="MobiDB-lite"/>
    </source>
</evidence>
<reference evidence="2" key="1">
    <citation type="submission" date="2022-03" db="EMBL/GenBank/DDBJ databases">
        <title>Draft genome sequence of Aduncisulcus paluster, a free-living microaerophilic Fornicata.</title>
        <authorList>
            <person name="Yuyama I."/>
            <person name="Kume K."/>
            <person name="Tamura T."/>
            <person name="Inagaki Y."/>
            <person name="Hashimoto T."/>
        </authorList>
    </citation>
    <scope>NUCLEOTIDE SEQUENCE</scope>
    <source>
        <strain evidence="2">NY0171</strain>
    </source>
</reference>
<feature type="non-terminal residue" evidence="2">
    <location>
        <position position="247"/>
    </location>
</feature>
<organism evidence="2 3">
    <name type="scientific">Aduncisulcus paluster</name>
    <dbReference type="NCBI Taxonomy" id="2918883"/>
    <lineage>
        <taxon>Eukaryota</taxon>
        <taxon>Metamonada</taxon>
        <taxon>Carpediemonas-like organisms</taxon>
        <taxon>Aduncisulcus</taxon>
    </lineage>
</organism>
<protein>
    <submittedName>
        <fullName evidence="2">Uncharacterized protein</fullName>
    </submittedName>
</protein>
<sequence>MIGGTHSGSAVRDSDFMLYQLWIVYQELRLMKPRIPLSLPLWKDEKRLQEYELLIAEEEKKERERREREERERREREERERREREERERREQKKERGEKERREKEKEEREREERWKKEFAEREEEELRRQIEEEERERRRKELEEEERRRREEEEMRRLEEERRRKEEAEREKSALLLYLPHGLSLSFLSNASQHDDVIRSLAGFGACTLRSDDSSVFTVTFSLSGIADSISEGVKVEEDAYLAFQG</sequence>
<dbReference type="EMBL" id="BQXS01000793">
    <property type="protein sequence ID" value="GKT29306.1"/>
    <property type="molecule type" value="Genomic_DNA"/>
</dbReference>
<gene>
    <name evidence="2" type="ORF">ADUPG1_001141</name>
</gene>
<keyword evidence="3" id="KW-1185">Reference proteome</keyword>
<comment type="caution">
    <text evidence="2">The sequence shown here is derived from an EMBL/GenBank/DDBJ whole genome shotgun (WGS) entry which is preliminary data.</text>
</comment>
<dbReference type="Proteomes" id="UP001057375">
    <property type="component" value="Unassembled WGS sequence"/>
</dbReference>
<name>A0ABQ5K9R6_9EUKA</name>